<dbReference type="PANTHER" id="PTHR46040">
    <property type="entry name" value="HIGH MOBILITY GROUP PROTEIN 2"/>
    <property type="match status" value="1"/>
</dbReference>
<organism evidence="7 8">
    <name type="scientific">Austropuccinia psidii MF-1</name>
    <dbReference type="NCBI Taxonomy" id="1389203"/>
    <lineage>
        <taxon>Eukaryota</taxon>
        <taxon>Fungi</taxon>
        <taxon>Dikarya</taxon>
        <taxon>Basidiomycota</taxon>
        <taxon>Pucciniomycotina</taxon>
        <taxon>Pucciniomycetes</taxon>
        <taxon>Pucciniales</taxon>
        <taxon>Sphaerophragmiaceae</taxon>
        <taxon>Austropuccinia</taxon>
    </lineage>
</organism>
<dbReference type="SMART" id="SM00398">
    <property type="entry name" value="HMG"/>
    <property type="match status" value="1"/>
</dbReference>
<dbReference type="GO" id="GO:0005634">
    <property type="term" value="C:nucleus"/>
    <property type="evidence" value="ECO:0007669"/>
    <property type="project" value="UniProtKB-UniRule"/>
</dbReference>
<feature type="region of interest" description="Disordered" evidence="4">
    <location>
        <begin position="227"/>
        <end position="332"/>
    </location>
</feature>
<name>A0A9Q3I610_9BASI</name>
<reference evidence="7" key="1">
    <citation type="submission" date="2021-03" db="EMBL/GenBank/DDBJ databases">
        <title>Draft genome sequence of rust myrtle Austropuccinia psidii MF-1, a brazilian biotype.</title>
        <authorList>
            <person name="Quecine M.C."/>
            <person name="Pachon D.M.R."/>
            <person name="Bonatelli M.L."/>
            <person name="Correr F.H."/>
            <person name="Franceschini L.M."/>
            <person name="Leite T.F."/>
            <person name="Margarido G.R.A."/>
            <person name="Almeida C.A."/>
            <person name="Ferrarezi J.A."/>
            <person name="Labate C.A."/>
        </authorList>
    </citation>
    <scope>NUCLEOTIDE SEQUENCE</scope>
    <source>
        <strain evidence="7">MF-1</strain>
    </source>
</reference>
<dbReference type="PROSITE" id="PS50105">
    <property type="entry name" value="SAM_DOMAIN"/>
    <property type="match status" value="1"/>
</dbReference>
<feature type="compositionally biased region" description="Pro residues" evidence="4">
    <location>
        <begin position="287"/>
        <end position="298"/>
    </location>
</feature>
<evidence type="ECO:0000259" key="6">
    <source>
        <dbReference type="PROSITE" id="PS50118"/>
    </source>
</evidence>
<dbReference type="OrthoDB" id="1919336at2759"/>
<keyword evidence="2 3" id="KW-0539">Nucleus</keyword>
<evidence type="ECO:0000259" key="5">
    <source>
        <dbReference type="PROSITE" id="PS50105"/>
    </source>
</evidence>
<dbReference type="SUPFAM" id="SSF47769">
    <property type="entry name" value="SAM/Pointed domain"/>
    <property type="match status" value="1"/>
</dbReference>
<accession>A0A9Q3I610</accession>
<dbReference type="EMBL" id="AVOT02035076">
    <property type="protein sequence ID" value="MBW0529358.1"/>
    <property type="molecule type" value="Genomic_DNA"/>
</dbReference>
<dbReference type="InterPro" id="IPR001660">
    <property type="entry name" value="SAM"/>
</dbReference>
<dbReference type="Pfam" id="PF00505">
    <property type="entry name" value="HMG_box"/>
    <property type="match status" value="1"/>
</dbReference>
<dbReference type="PANTHER" id="PTHR46040:SF3">
    <property type="entry name" value="HIGH MOBILITY GROUP PROTEIN 2"/>
    <property type="match status" value="1"/>
</dbReference>
<dbReference type="InterPro" id="IPR051965">
    <property type="entry name" value="ChromReg_NeuronalGeneExpr"/>
</dbReference>
<feature type="region of interest" description="Disordered" evidence="4">
    <location>
        <begin position="68"/>
        <end position="87"/>
    </location>
</feature>
<keyword evidence="8" id="KW-1185">Reference proteome</keyword>
<dbReference type="GO" id="GO:0010468">
    <property type="term" value="P:regulation of gene expression"/>
    <property type="evidence" value="ECO:0007669"/>
    <property type="project" value="TreeGrafter"/>
</dbReference>
<evidence type="ECO:0000313" key="8">
    <source>
        <dbReference type="Proteomes" id="UP000765509"/>
    </source>
</evidence>
<sequence length="332" mass="37510">MYSSGESVAGFLTSIGLSDYLEIFVFEGFDTIQSIEEITENDLEHMHVKRGHRRILQRALGQRLNSKRLVEPSSPIPSPNTNHSMALASSSCIQSSKPTTNPLLSQSPTICVAPLRQKRRYRRHPKPDPNAPEKPLSAYVMFSNTIREQLKGQQISFTEIARLVGDRWKNLDQTTKESFERRATEEKAHWSRLMTAYKTTHEHEQYRRYLVQFKEAQSRRSAISERNATCALSNGSENTSNEAFGPTRADDTSYEDEESEADCDDWDVKPNSGYPSRSAPSPHDRSPSPPCHLPPPVAPTSQQRPKIPGLVSLDQHLSKDQPSFFRSKLALS</sequence>
<protein>
    <recommendedName>
        <fullName evidence="9">HMG box domain-containing protein</fullName>
    </recommendedName>
</protein>
<evidence type="ECO:0000256" key="1">
    <source>
        <dbReference type="ARBA" id="ARBA00023125"/>
    </source>
</evidence>
<dbReference type="SUPFAM" id="SSF47095">
    <property type="entry name" value="HMG-box"/>
    <property type="match status" value="1"/>
</dbReference>
<proteinExistence type="predicted"/>
<dbReference type="Gene3D" id="1.10.30.10">
    <property type="entry name" value="High mobility group box domain"/>
    <property type="match status" value="1"/>
</dbReference>
<gene>
    <name evidence="7" type="ORF">O181_069073</name>
</gene>
<dbReference type="InterPro" id="IPR036910">
    <property type="entry name" value="HMG_box_dom_sf"/>
</dbReference>
<evidence type="ECO:0000256" key="2">
    <source>
        <dbReference type="ARBA" id="ARBA00023242"/>
    </source>
</evidence>
<feature type="compositionally biased region" description="Acidic residues" evidence="4">
    <location>
        <begin position="252"/>
        <end position="265"/>
    </location>
</feature>
<dbReference type="SMART" id="SM00454">
    <property type="entry name" value="SAM"/>
    <property type="match status" value="1"/>
</dbReference>
<evidence type="ECO:0008006" key="9">
    <source>
        <dbReference type="Google" id="ProtNLM"/>
    </source>
</evidence>
<keyword evidence="1 3" id="KW-0238">DNA-binding</keyword>
<dbReference type="GO" id="GO:0003677">
    <property type="term" value="F:DNA binding"/>
    <property type="evidence" value="ECO:0007669"/>
    <property type="project" value="UniProtKB-UniRule"/>
</dbReference>
<dbReference type="Proteomes" id="UP000765509">
    <property type="component" value="Unassembled WGS sequence"/>
</dbReference>
<feature type="DNA-binding region" description="HMG box" evidence="3">
    <location>
        <begin position="132"/>
        <end position="198"/>
    </location>
</feature>
<evidence type="ECO:0000313" key="7">
    <source>
        <dbReference type="EMBL" id="MBW0529358.1"/>
    </source>
</evidence>
<comment type="caution">
    <text evidence="7">The sequence shown here is derived from an EMBL/GenBank/DDBJ whole genome shotgun (WGS) entry which is preliminary data.</text>
</comment>
<dbReference type="AlphaFoldDB" id="A0A9Q3I610"/>
<dbReference type="PROSITE" id="PS50118">
    <property type="entry name" value="HMG_BOX_2"/>
    <property type="match status" value="1"/>
</dbReference>
<feature type="domain" description="SAM" evidence="5">
    <location>
        <begin position="3"/>
        <end position="48"/>
    </location>
</feature>
<evidence type="ECO:0000256" key="3">
    <source>
        <dbReference type="PROSITE-ProRule" id="PRU00267"/>
    </source>
</evidence>
<dbReference type="Pfam" id="PF00536">
    <property type="entry name" value="SAM_1"/>
    <property type="match status" value="1"/>
</dbReference>
<dbReference type="InterPro" id="IPR013761">
    <property type="entry name" value="SAM/pointed_sf"/>
</dbReference>
<evidence type="ECO:0000256" key="4">
    <source>
        <dbReference type="SAM" id="MobiDB-lite"/>
    </source>
</evidence>
<dbReference type="Gene3D" id="1.10.150.50">
    <property type="entry name" value="Transcription Factor, Ets-1"/>
    <property type="match status" value="1"/>
</dbReference>
<feature type="domain" description="HMG box" evidence="6">
    <location>
        <begin position="132"/>
        <end position="198"/>
    </location>
</feature>
<feature type="compositionally biased region" description="Polar residues" evidence="4">
    <location>
        <begin position="227"/>
        <end position="242"/>
    </location>
</feature>
<dbReference type="InterPro" id="IPR009071">
    <property type="entry name" value="HMG_box_dom"/>
</dbReference>